<gene>
    <name evidence="3" type="ORF">TSOC_003854</name>
</gene>
<dbReference type="SMART" id="SM00952">
    <property type="entry name" value="RAP"/>
    <property type="match status" value="1"/>
</dbReference>
<dbReference type="OrthoDB" id="385235at2759"/>
<dbReference type="InterPro" id="IPR013584">
    <property type="entry name" value="RAP"/>
</dbReference>
<accession>A0A2J8AAH8</accession>
<proteinExistence type="predicted"/>
<keyword evidence="4" id="KW-1185">Reference proteome</keyword>
<feature type="compositionally biased region" description="Gly residues" evidence="1">
    <location>
        <begin position="87"/>
        <end position="101"/>
    </location>
</feature>
<dbReference type="GO" id="GO:0005759">
    <property type="term" value="C:mitochondrial matrix"/>
    <property type="evidence" value="ECO:0007669"/>
    <property type="project" value="TreeGrafter"/>
</dbReference>
<comment type="caution">
    <text evidence="3">The sequence shown here is derived from an EMBL/GenBank/DDBJ whole genome shotgun (WGS) entry which is preliminary data.</text>
</comment>
<name>A0A2J8AAH8_9CHLO</name>
<feature type="domain" description="RAP" evidence="2">
    <location>
        <begin position="753"/>
        <end position="817"/>
    </location>
</feature>
<evidence type="ECO:0000313" key="3">
    <source>
        <dbReference type="EMBL" id="PNH09529.1"/>
    </source>
</evidence>
<dbReference type="AlphaFoldDB" id="A0A2J8AAH8"/>
<sequence length="827" mass="87537">MLRQTPALRRLGVTSTSPLRQLRPSRHTSTVTSSGRGSSGRGSSGGRGDGDSGGRGGYGAGRGAGRGSDSRGPSIGTGLQWHDWPGGRAGGGAGGAGGGDPGKARDLPSLAAMVEAGAADWAAAQNVSRLCAAFNTASKLGASPSQLPLLHRTLAILAAAYLSLAPQLATAKSCTMPLWACAKAGYWGGGLASALLQRLGRGGGALLQETTDQGHANVWLSLSVAPAGVLEALGRTDELLHFSADSLLRMRVEEIGPQACSNVLLACSRLRYSRGDLLHHLTACLAAQPAANHQDFANGLYSLGELCEDCGHTPQPQDLHRLTTGVVGLLQAPQNGRYSGGFISQHLSNMLLGCSKLGYADPALLRPLADMAGQAAGRMNEQELANSLYALGVLGCKAPAYTPAVQCLVAEVQQRLQRQPGRFKPQELSTILYALALLQPECGHQWSAVVELLAAEYKRRGFAGFNAQDLSNSAWALEKLGYRSDQGWFTAAVAAAARPDIMRTFTAQGLSNLWLALGRARHHPVAALLEGTIEASEVLRTQATGQGCANMLLSLATLGDMYNRRLVDVLVKRLWELLPKRGEVNEQDMANSLWALAVMSPDALVRYRRVVERLLRKLVRRWSAAEAAAIGDSGVPFASAALVQLWQVQQELAHADECGELAGILAAAEGAAGYQNGSLFRAMQCAAAAEGGIADGAMSDLQRQVVSALGRLQRRQQLPAGVSSIASVSGEQVVEGLVGRVDVVVELAGGRWVAVEVDGPWHFLANDPHTRDRNGPTQLRDRQLGRLFGAGNVVSVPYWEWCELRNDRGREEEYLAMRVLGLGAGGR</sequence>
<dbReference type="GO" id="GO:0009507">
    <property type="term" value="C:chloroplast"/>
    <property type="evidence" value="ECO:0007669"/>
    <property type="project" value="GOC"/>
</dbReference>
<reference evidence="3 4" key="1">
    <citation type="journal article" date="2017" name="Mol. Biol. Evol.">
        <title>The 4-celled Tetrabaena socialis nuclear genome reveals the essential components for genetic control of cell number at the origin of multicellularity in the volvocine lineage.</title>
        <authorList>
            <person name="Featherston J."/>
            <person name="Arakaki Y."/>
            <person name="Hanschen E.R."/>
            <person name="Ferris P.J."/>
            <person name="Michod R.E."/>
            <person name="Olson B.J.S.C."/>
            <person name="Nozaki H."/>
            <person name="Durand P.M."/>
        </authorList>
    </citation>
    <scope>NUCLEOTIDE SEQUENCE [LARGE SCALE GENOMIC DNA]</scope>
    <source>
        <strain evidence="3 4">NIES-571</strain>
    </source>
</reference>
<dbReference type="GO" id="GO:1901259">
    <property type="term" value="P:chloroplast rRNA processing"/>
    <property type="evidence" value="ECO:0007669"/>
    <property type="project" value="TreeGrafter"/>
</dbReference>
<dbReference type="InterPro" id="IPR050870">
    <property type="entry name" value="FAST_kinase"/>
</dbReference>
<dbReference type="PANTHER" id="PTHR21228:SF40">
    <property type="entry name" value="LD45607P"/>
    <property type="match status" value="1"/>
</dbReference>
<evidence type="ECO:0000259" key="2">
    <source>
        <dbReference type="PROSITE" id="PS51286"/>
    </source>
</evidence>
<dbReference type="GO" id="GO:0003723">
    <property type="term" value="F:RNA binding"/>
    <property type="evidence" value="ECO:0007669"/>
    <property type="project" value="TreeGrafter"/>
</dbReference>
<dbReference type="GO" id="GO:0000963">
    <property type="term" value="P:mitochondrial RNA processing"/>
    <property type="evidence" value="ECO:0007669"/>
    <property type="project" value="TreeGrafter"/>
</dbReference>
<organism evidence="3 4">
    <name type="scientific">Tetrabaena socialis</name>
    <dbReference type="NCBI Taxonomy" id="47790"/>
    <lineage>
        <taxon>Eukaryota</taxon>
        <taxon>Viridiplantae</taxon>
        <taxon>Chlorophyta</taxon>
        <taxon>core chlorophytes</taxon>
        <taxon>Chlorophyceae</taxon>
        <taxon>CS clade</taxon>
        <taxon>Chlamydomonadales</taxon>
        <taxon>Tetrabaenaceae</taxon>
        <taxon>Tetrabaena</taxon>
    </lineage>
</organism>
<dbReference type="Proteomes" id="UP000236333">
    <property type="component" value="Unassembled WGS sequence"/>
</dbReference>
<dbReference type="Pfam" id="PF08373">
    <property type="entry name" value="RAP"/>
    <property type="match status" value="1"/>
</dbReference>
<protein>
    <recommendedName>
        <fullName evidence="2">RAP domain-containing protein</fullName>
    </recommendedName>
</protein>
<dbReference type="GO" id="GO:0044528">
    <property type="term" value="P:regulation of mitochondrial mRNA stability"/>
    <property type="evidence" value="ECO:0007669"/>
    <property type="project" value="TreeGrafter"/>
</dbReference>
<feature type="region of interest" description="Disordered" evidence="1">
    <location>
        <begin position="1"/>
        <end position="104"/>
    </location>
</feature>
<dbReference type="GO" id="GO:0035770">
    <property type="term" value="C:ribonucleoprotein granule"/>
    <property type="evidence" value="ECO:0007669"/>
    <property type="project" value="TreeGrafter"/>
</dbReference>
<feature type="compositionally biased region" description="Gly residues" evidence="1">
    <location>
        <begin position="37"/>
        <end position="66"/>
    </location>
</feature>
<dbReference type="EMBL" id="PGGS01000087">
    <property type="protein sequence ID" value="PNH09529.1"/>
    <property type="molecule type" value="Genomic_DNA"/>
</dbReference>
<dbReference type="PROSITE" id="PS51286">
    <property type="entry name" value="RAP"/>
    <property type="match status" value="1"/>
</dbReference>
<evidence type="ECO:0000256" key="1">
    <source>
        <dbReference type="SAM" id="MobiDB-lite"/>
    </source>
</evidence>
<dbReference type="PANTHER" id="PTHR21228">
    <property type="entry name" value="FAST LEU-RICH DOMAIN-CONTAINING"/>
    <property type="match status" value="1"/>
</dbReference>
<evidence type="ECO:0000313" key="4">
    <source>
        <dbReference type="Proteomes" id="UP000236333"/>
    </source>
</evidence>